<dbReference type="SUPFAM" id="SSF46689">
    <property type="entry name" value="Homeodomain-like"/>
    <property type="match status" value="1"/>
</dbReference>
<evidence type="ECO:0000259" key="6">
    <source>
        <dbReference type="PROSITE" id="PS50977"/>
    </source>
</evidence>
<dbReference type="InterPro" id="IPR036271">
    <property type="entry name" value="Tet_transcr_reg_TetR-rel_C_sf"/>
</dbReference>
<dbReference type="Gene3D" id="1.10.357.10">
    <property type="entry name" value="Tetracycline Repressor, domain 2"/>
    <property type="match status" value="1"/>
</dbReference>
<dbReference type="SUPFAM" id="SSF48498">
    <property type="entry name" value="Tetracyclin repressor-like, C-terminal domain"/>
    <property type="match status" value="1"/>
</dbReference>
<dbReference type="PRINTS" id="PR00455">
    <property type="entry name" value="HTHTETR"/>
</dbReference>
<dbReference type="RefSeq" id="WP_233374891.1">
    <property type="nucleotide sequence ID" value="NZ_JAJTWU010000010.1"/>
</dbReference>
<keyword evidence="2" id="KW-0805">Transcription regulation</keyword>
<proteinExistence type="predicted"/>
<comment type="caution">
    <text evidence="7">The sequence shown here is derived from an EMBL/GenBank/DDBJ whole genome shotgun (WGS) entry which is preliminary data.</text>
</comment>
<reference evidence="7 8" key="1">
    <citation type="submission" date="2021-12" db="EMBL/GenBank/DDBJ databases">
        <title>Genome seq of P8.</title>
        <authorList>
            <person name="Seo T."/>
        </authorList>
    </citation>
    <scope>NUCLEOTIDE SEQUENCE [LARGE SCALE GENOMIC DNA]</scope>
    <source>
        <strain evidence="7 8">P8</strain>
    </source>
</reference>
<dbReference type="InterPro" id="IPR001647">
    <property type="entry name" value="HTH_TetR"/>
</dbReference>
<keyword evidence="8" id="KW-1185">Reference proteome</keyword>
<dbReference type="PANTHER" id="PTHR30055">
    <property type="entry name" value="HTH-TYPE TRANSCRIPTIONAL REGULATOR RUTR"/>
    <property type="match status" value="1"/>
</dbReference>
<gene>
    <name evidence="7" type="ORF">LXT13_24280</name>
</gene>
<protein>
    <submittedName>
        <fullName evidence="7">TetR/AcrR family transcriptional regulator</fullName>
    </submittedName>
</protein>
<evidence type="ECO:0000313" key="7">
    <source>
        <dbReference type="EMBL" id="MCE4557513.1"/>
    </source>
</evidence>
<dbReference type="PANTHER" id="PTHR30055:SF234">
    <property type="entry name" value="HTH-TYPE TRANSCRIPTIONAL REGULATOR BETI"/>
    <property type="match status" value="1"/>
</dbReference>
<evidence type="ECO:0000256" key="3">
    <source>
        <dbReference type="ARBA" id="ARBA00023125"/>
    </source>
</evidence>
<feature type="domain" description="HTH tetR-type" evidence="6">
    <location>
        <begin position="12"/>
        <end position="72"/>
    </location>
</feature>
<accession>A0ABS8XZU3</accession>
<evidence type="ECO:0000256" key="5">
    <source>
        <dbReference type="PROSITE-ProRule" id="PRU00335"/>
    </source>
</evidence>
<sequence length="204" mass="22253">MSRPSFREQVQQARQEAVVDAVERLLADKGFDAMTMDAVVAEVGISKASLYRHFTSKEQLAAAAMARVLERALAETARLSALPGPALGRLDALARWAYEQQIAGRMPALPAQSSSLRDALAGDTGYTDRLVQLTNTLGQWIAQAQRDGHIDPALPSDFVLYTLFARACDPVLGVMRTAGTHGDAQIVDWLVRSWLRGLRPEPTP</sequence>
<dbReference type="PROSITE" id="PS01081">
    <property type="entry name" value="HTH_TETR_1"/>
    <property type="match status" value="1"/>
</dbReference>
<feature type="DNA-binding region" description="H-T-H motif" evidence="5">
    <location>
        <begin position="35"/>
        <end position="54"/>
    </location>
</feature>
<dbReference type="InterPro" id="IPR050109">
    <property type="entry name" value="HTH-type_TetR-like_transc_reg"/>
</dbReference>
<evidence type="ECO:0000256" key="4">
    <source>
        <dbReference type="ARBA" id="ARBA00023163"/>
    </source>
</evidence>
<name>A0ABS8XZU3_9BURK</name>
<dbReference type="Proteomes" id="UP001200741">
    <property type="component" value="Unassembled WGS sequence"/>
</dbReference>
<dbReference type="Pfam" id="PF00440">
    <property type="entry name" value="TetR_N"/>
    <property type="match status" value="1"/>
</dbReference>
<keyword evidence="4" id="KW-0804">Transcription</keyword>
<evidence type="ECO:0000256" key="1">
    <source>
        <dbReference type="ARBA" id="ARBA00022491"/>
    </source>
</evidence>
<dbReference type="PROSITE" id="PS50977">
    <property type="entry name" value="HTH_TETR_2"/>
    <property type="match status" value="1"/>
</dbReference>
<dbReference type="InterPro" id="IPR023772">
    <property type="entry name" value="DNA-bd_HTH_TetR-type_CS"/>
</dbReference>
<evidence type="ECO:0000313" key="8">
    <source>
        <dbReference type="Proteomes" id="UP001200741"/>
    </source>
</evidence>
<dbReference type="Gene3D" id="1.10.10.60">
    <property type="entry name" value="Homeodomain-like"/>
    <property type="match status" value="1"/>
</dbReference>
<organism evidence="7 8">
    <name type="scientific">Pelomonas cellulosilytica</name>
    <dbReference type="NCBI Taxonomy" id="2906762"/>
    <lineage>
        <taxon>Bacteria</taxon>
        <taxon>Pseudomonadati</taxon>
        <taxon>Pseudomonadota</taxon>
        <taxon>Betaproteobacteria</taxon>
        <taxon>Burkholderiales</taxon>
        <taxon>Sphaerotilaceae</taxon>
        <taxon>Roseateles</taxon>
    </lineage>
</organism>
<keyword evidence="1" id="KW-0678">Repressor</keyword>
<dbReference type="EMBL" id="JAJTWU010000010">
    <property type="protein sequence ID" value="MCE4557513.1"/>
    <property type="molecule type" value="Genomic_DNA"/>
</dbReference>
<keyword evidence="3 5" id="KW-0238">DNA-binding</keyword>
<dbReference type="InterPro" id="IPR009057">
    <property type="entry name" value="Homeodomain-like_sf"/>
</dbReference>
<evidence type="ECO:0000256" key="2">
    <source>
        <dbReference type="ARBA" id="ARBA00023015"/>
    </source>
</evidence>